<dbReference type="Pfam" id="PF00486">
    <property type="entry name" value="Trans_reg_C"/>
    <property type="match status" value="1"/>
</dbReference>
<evidence type="ECO:0000313" key="5">
    <source>
        <dbReference type="Proteomes" id="UP000671828"/>
    </source>
</evidence>
<dbReference type="InterPro" id="IPR001867">
    <property type="entry name" value="OmpR/PhoB-type_DNA-bd"/>
</dbReference>
<dbReference type="PANTHER" id="PTHR35807">
    <property type="entry name" value="TRANSCRIPTIONAL REGULATOR REDD-RELATED"/>
    <property type="match status" value="1"/>
</dbReference>
<reference evidence="4" key="1">
    <citation type="submission" date="2021-04" db="EMBL/GenBank/DDBJ databases">
        <title>Saccharothrix algeriensis WGS.</title>
        <authorList>
            <person name="Stuskova K."/>
            <person name="Hakalova E."/>
            <person name="Tebbal A.B."/>
            <person name="Eichmeier A."/>
        </authorList>
    </citation>
    <scope>NUCLEOTIDE SEQUENCE</scope>
    <source>
        <strain evidence="4">NRRL B-24137</strain>
    </source>
</reference>
<dbReference type="Gene3D" id="1.10.10.10">
    <property type="entry name" value="Winged helix-like DNA-binding domain superfamily/Winged helix DNA-binding domain"/>
    <property type="match status" value="1"/>
</dbReference>
<gene>
    <name evidence="4" type="ORF">J7S33_00290</name>
</gene>
<feature type="non-terminal residue" evidence="4">
    <location>
        <position position="89"/>
    </location>
</feature>
<dbReference type="EMBL" id="CP072788">
    <property type="protein sequence ID" value="QTR03552.1"/>
    <property type="molecule type" value="Genomic_DNA"/>
</dbReference>
<feature type="domain" description="OmpR/PhoB-type" evidence="3">
    <location>
        <begin position="1"/>
        <end position="89"/>
    </location>
</feature>
<keyword evidence="1 2" id="KW-0238">DNA-binding</keyword>
<evidence type="ECO:0000256" key="2">
    <source>
        <dbReference type="PROSITE-ProRule" id="PRU01091"/>
    </source>
</evidence>
<dbReference type="PANTHER" id="PTHR35807:SF1">
    <property type="entry name" value="TRANSCRIPTIONAL REGULATOR REDD"/>
    <property type="match status" value="1"/>
</dbReference>
<dbReference type="InterPro" id="IPR036388">
    <property type="entry name" value="WH-like_DNA-bd_sf"/>
</dbReference>
<dbReference type="InterPro" id="IPR016032">
    <property type="entry name" value="Sig_transdc_resp-reg_C-effctor"/>
</dbReference>
<dbReference type="AlphaFoldDB" id="A0A8T8HYD8"/>
<dbReference type="PROSITE" id="PS51755">
    <property type="entry name" value="OMPR_PHOB"/>
    <property type="match status" value="1"/>
</dbReference>
<dbReference type="SUPFAM" id="SSF46894">
    <property type="entry name" value="C-terminal effector domain of the bipartite response regulators"/>
    <property type="match status" value="1"/>
</dbReference>
<evidence type="ECO:0000259" key="3">
    <source>
        <dbReference type="PROSITE" id="PS51755"/>
    </source>
</evidence>
<accession>A0A8T8HYD8</accession>
<proteinExistence type="predicted"/>
<sequence>MRVGVLGPLAVTADGSSVEIGGTRVRALLVRLALGAGRVVTVEELAAALWPEDKPADEVGAVRSLVSRLRRALPDPAALRSAHGGYRLD</sequence>
<protein>
    <submittedName>
        <fullName evidence="4">Winged helix-turn-helix domain-containing protein</fullName>
    </submittedName>
</protein>
<dbReference type="InterPro" id="IPR051677">
    <property type="entry name" value="AfsR-DnrI-RedD_regulator"/>
</dbReference>
<dbReference type="GO" id="GO:0000160">
    <property type="term" value="P:phosphorelay signal transduction system"/>
    <property type="evidence" value="ECO:0007669"/>
    <property type="project" value="InterPro"/>
</dbReference>
<dbReference type="GO" id="GO:0003677">
    <property type="term" value="F:DNA binding"/>
    <property type="evidence" value="ECO:0007669"/>
    <property type="project" value="UniProtKB-UniRule"/>
</dbReference>
<name>A0A8T8HYD8_9PSEU</name>
<dbReference type="SMART" id="SM00862">
    <property type="entry name" value="Trans_reg_C"/>
    <property type="match status" value="1"/>
</dbReference>
<organism evidence="4 5">
    <name type="scientific">Saccharothrix algeriensis</name>
    <dbReference type="NCBI Taxonomy" id="173560"/>
    <lineage>
        <taxon>Bacteria</taxon>
        <taxon>Bacillati</taxon>
        <taxon>Actinomycetota</taxon>
        <taxon>Actinomycetes</taxon>
        <taxon>Pseudonocardiales</taxon>
        <taxon>Pseudonocardiaceae</taxon>
        <taxon>Saccharothrix</taxon>
    </lineage>
</organism>
<evidence type="ECO:0000313" key="4">
    <source>
        <dbReference type="EMBL" id="QTR03552.1"/>
    </source>
</evidence>
<dbReference type="Proteomes" id="UP000671828">
    <property type="component" value="Chromosome"/>
</dbReference>
<evidence type="ECO:0000256" key="1">
    <source>
        <dbReference type="ARBA" id="ARBA00023125"/>
    </source>
</evidence>
<dbReference type="GO" id="GO:0006355">
    <property type="term" value="P:regulation of DNA-templated transcription"/>
    <property type="evidence" value="ECO:0007669"/>
    <property type="project" value="InterPro"/>
</dbReference>
<feature type="DNA-binding region" description="OmpR/PhoB-type" evidence="2">
    <location>
        <begin position="1"/>
        <end position="89"/>
    </location>
</feature>